<evidence type="ECO:0000256" key="2">
    <source>
        <dbReference type="ARBA" id="ARBA00023125"/>
    </source>
</evidence>
<dbReference type="InterPro" id="IPR002104">
    <property type="entry name" value="Integrase_catalytic"/>
</dbReference>
<dbReference type="Gene3D" id="1.10.150.130">
    <property type="match status" value="1"/>
</dbReference>
<evidence type="ECO:0000256" key="4">
    <source>
        <dbReference type="PROSITE-ProRule" id="PRU01248"/>
    </source>
</evidence>
<protein>
    <submittedName>
        <fullName evidence="7">Integrase</fullName>
    </submittedName>
</protein>
<dbReference type="InterPro" id="IPR010998">
    <property type="entry name" value="Integrase_recombinase_N"/>
</dbReference>
<evidence type="ECO:0000313" key="8">
    <source>
        <dbReference type="Proteomes" id="UP000677515"/>
    </source>
</evidence>
<sequence length="320" mass="36433">MATIRQLPSGKWNAQVRIKGYPTKTATHLTREEAEQWAKDLERDLKRVSPPIEFLIPSYLEEVMIREGKRRGAYETTRSRLAVVGRNLKGKPLEAITSEDISTYKVERLKQVSGSTVRLELQLLSRVLRWASTEKGIACSDVVKPVKLPNAGKPRTKIVEEFEYRMILERASEKSKAIIMLAWETAMRRGELLAITPSMVDFKQKFIHLSDEQTKNGEGRDVPLSSNALSLLRELCDGRQHNSRLFILTPYAVTHAFRRAARLSHVYGVCFHSLRHTAITRYAEMGFNTIQLQCISGHKRISMLARYSHIKASKVADLMG</sequence>
<gene>
    <name evidence="7" type="ORF">ERHA53_31400</name>
</gene>
<dbReference type="SUPFAM" id="SSF56349">
    <property type="entry name" value="DNA breaking-rejoining enzymes"/>
    <property type="match status" value="1"/>
</dbReference>
<dbReference type="RefSeq" id="WP_213202084.1">
    <property type="nucleotide sequence ID" value="NZ_AP024329.1"/>
</dbReference>
<dbReference type="InterPro" id="IPR044068">
    <property type="entry name" value="CB"/>
</dbReference>
<keyword evidence="1" id="KW-0229">DNA integration</keyword>
<feature type="domain" description="Tyr recombinase" evidence="5">
    <location>
        <begin position="154"/>
        <end position="320"/>
    </location>
</feature>
<evidence type="ECO:0000313" key="7">
    <source>
        <dbReference type="EMBL" id="BCQ35797.1"/>
    </source>
</evidence>
<proteinExistence type="predicted"/>
<dbReference type="InterPro" id="IPR011010">
    <property type="entry name" value="DNA_brk_join_enz"/>
</dbReference>
<feature type="domain" description="Core-binding (CB)" evidence="6">
    <location>
        <begin position="50"/>
        <end position="132"/>
    </location>
</feature>
<dbReference type="Pfam" id="PF00589">
    <property type="entry name" value="Phage_integrase"/>
    <property type="match status" value="1"/>
</dbReference>
<organism evidence="7 8">
    <name type="scientific">Erwinia rhapontici</name>
    <name type="common">Pectobacterium rhapontici</name>
    <dbReference type="NCBI Taxonomy" id="55212"/>
    <lineage>
        <taxon>Bacteria</taxon>
        <taxon>Pseudomonadati</taxon>
        <taxon>Pseudomonadota</taxon>
        <taxon>Gammaproteobacteria</taxon>
        <taxon>Enterobacterales</taxon>
        <taxon>Erwiniaceae</taxon>
        <taxon>Erwinia</taxon>
    </lineage>
</organism>
<keyword evidence="8" id="KW-1185">Reference proteome</keyword>
<name>A0ABM7N2T3_ERWRD</name>
<evidence type="ECO:0000256" key="3">
    <source>
        <dbReference type="ARBA" id="ARBA00023172"/>
    </source>
</evidence>
<dbReference type="InterPro" id="IPR013762">
    <property type="entry name" value="Integrase-like_cat_sf"/>
</dbReference>
<dbReference type="EMBL" id="AP024329">
    <property type="protein sequence ID" value="BCQ35797.1"/>
    <property type="molecule type" value="Genomic_DNA"/>
</dbReference>
<dbReference type="InterPro" id="IPR050090">
    <property type="entry name" value="Tyrosine_recombinase_XerCD"/>
</dbReference>
<accession>A0ABM7N2T3</accession>
<dbReference type="Proteomes" id="UP000677515">
    <property type="component" value="Chromosome"/>
</dbReference>
<dbReference type="Gene3D" id="1.10.443.10">
    <property type="entry name" value="Intergrase catalytic core"/>
    <property type="match status" value="1"/>
</dbReference>
<keyword evidence="3" id="KW-0233">DNA recombination</keyword>
<dbReference type="CDD" id="cd00796">
    <property type="entry name" value="INT_Rci_Hp1_C"/>
    <property type="match status" value="1"/>
</dbReference>
<reference evidence="7 8" key="1">
    <citation type="submission" date="2021-01" db="EMBL/GenBank/DDBJ databases">
        <title>Complete genome sequence of Erwinia rhapontici MAFF 311153.</title>
        <authorList>
            <person name="Morohoshi T."/>
            <person name="Someya N."/>
        </authorList>
    </citation>
    <scope>NUCLEOTIDE SEQUENCE [LARGE SCALE GENOMIC DNA]</scope>
    <source>
        <strain evidence="7 8">MAFF 311153</strain>
    </source>
</reference>
<dbReference type="PROSITE" id="PS51900">
    <property type="entry name" value="CB"/>
    <property type="match status" value="1"/>
</dbReference>
<evidence type="ECO:0000259" key="6">
    <source>
        <dbReference type="PROSITE" id="PS51900"/>
    </source>
</evidence>
<dbReference type="PANTHER" id="PTHR30349">
    <property type="entry name" value="PHAGE INTEGRASE-RELATED"/>
    <property type="match status" value="1"/>
</dbReference>
<keyword evidence="2 4" id="KW-0238">DNA-binding</keyword>
<evidence type="ECO:0000256" key="1">
    <source>
        <dbReference type="ARBA" id="ARBA00022908"/>
    </source>
</evidence>
<dbReference type="PROSITE" id="PS51898">
    <property type="entry name" value="TYR_RECOMBINASE"/>
    <property type="match status" value="1"/>
</dbReference>
<dbReference type="PANTHER" id="PTHR30349:SF94">
    <property type="entry name" value="INTEGRASE_RECOMBINASE HI_1414-RELATED"/>
    <property type="match status" value="1"/>
</dbReference>
<evidence type="ECO:0000259" key="5">
    <source>
        <dbReference type="PROSITE" id="PS51898"/>
    </source>
</evidence>